<protein>
    <submittedName>
        <fullName evidence="2">Uncharacterized protein</fullName>
    </submittedName>
</protein>
<feature type="transmembrane region" description="Helical" evidence="1">
    <location>
        <begin position="12"/>
        <end position="32"/>
    </location>
</feature>
<dbReference type="PROSITE" id="PS51257">
    <property type="entry name" value="PROKAR_LIPOPROTEIN"/>
    <property type="match status" value="1"/>
</dbReference>
<dbReference type="VEuPathDB" id="FungiDB:QG37_02120"/>
<keyword evidence="1" id="KW-0472">Membrane</keyword>
<sequence length="83" mass="9472">MLGRWNTEKGFVSYFNFPCLPASLLGVMLMGLGCGKVCRGIHVWDQEWRVVVICYYLQSKLSIARFSALNLKELVGIFRATLR</sequence>
<name>A0A0L0P4R7_CANAR</name>
<dbReference type="EMBL" id="LGST01000016">
    <property type="protein sequence ID" value="KNE01230.1"/>
    <property type="molecule type" value="Genomic_DNA"/>
</dbReference>
<organism evidence="2 3">
    <name type="scientific">Candidozyma auris</name>
    <name type="common">Yeast</name>
    <name type="synonym">Candida auris</name>
    <dbReference type="NCBI Taxonomy" id="498019"/>
    <lineage>
        <taxon>Eukaryota</taxon>
        <taxon>Fungi</taxon>
        <taxon>Dikarya</taxon>
        <taxon>Ascomycota</taxon>
        <taxon>Saccharomycotina</taxon>
        <taxon>Pichiomycetes</taxon>
        <taxon>Metschnikowiaceae</taxon>
        <taxon>Candidozyma</taxon>
    </lineage>
</organism>
<keyword evidence="1" id="KW-0812">Transmembrane</keyword>
<accession>A0A0L0P4R7</accession>
<evidence type="ECO:0000313" key="2">
    <source>
        <dbReference type="EMBL" id="KNE01230.1"/>
    </source>
</evidence>
<keyword evidence="1" id="KW-1133">Transmembrane helix</keyword>
<dbReference type="AlphaFoldDB" id="A0A0L0P4R7"/>
<comment type="caution">
    <text evidence="2">The sequence shown here is derived from an EMBL/GenBank/DDBJ whole genome shotgun (WGS) entry which is preliminary data.</text>
</comment>
<gene>
    <name evidence="2" type="ORF">QG37_02120</name>
</gene>
<evidence type="ECO:0000313" key="3">
    <source>
        <dbReference type="Proteomes" id="UP000037122"/>
    </source>
</evidence>
<evidence type="ECO:0000256" key="1">
    <source>
        <dbReference type="SAM" id="Phobius"/>
    </source>
</evidence>
<dbReference type="Proteomes" id="UP000037122">
    <property type="component" value="Unassembled WGS sequence"/>
</dbReference>
<reference evidence="3" key="1">
    <citation type="journal article" date="2015" name="BMC Genomics">
        <title>Draft genome of a commonly misdiagnosed multidrug resistant pathogen Candida auris.</title>
        <authorList>
            <person name="Chatterjee S."/>
            <person name="Alampalli S.V."/>
            <person name="Nageshan R.K."/>
            <person name="Chettiar S.T."/>
            <person name="Joshi S."/>
            <person name="Tatu U.S."/>
        </authorList>
    </citation>
    <scope>NUCLEOTIDE SEQUENCE [LARGE SCALE GENOMIC DNA]</scope>
    <source>
        <strain evidence="3">6684</strain>
    </source>
</reference>
<proteinExistence type="predicted"/>